<dbReference type="EMBL" id="JAELYA010000003">
    <property type="protein sequence ID" value="MBO3275571.1"/>
    <property type="molecule type" value="Genomic_DNA"/>
</dbReference>
<dbReference type="SUPFAM" id="SSF50182">
    <property type="entry name" value="Sm-like ribonucleoproteins"/>
    <property type="match status" value="1"/>
</dbReference>
<dbReference type="Gene3D" id="2.30.30.100">
    <property type="match status" value="1"/>
</dbReference>
<dbReference type="PANTHER" id="PTHR37011">
    <property type="entry name" value="POT FAMILY PEPTIDE TRANSPORT PROTEIN-RELATED"/>
    <property type="match status" value="1"/>
</dbReference>
<keyword evidence="4" id="KW-0564">Palmitate</keyword>
<name>A0ABS3TPH8_9PSED</name>
<evidence type="ECO:0000256" key="2">
    <source>
        <dbReference type="ARBA" id="ARBA00022729"/>
    </source>
</evidence>
<organism evidence="7 8">
    <name type="scientific">Pseudomonas schmalbachii</name>
    <dbReference type="NCBI Taxonomy" id="2816993"/>
    <lineage>
        <taxon>Bacteria</taxon>
        <taxon>Pseudomonadati</taxon>
        <taxon>Pseudomonadota</taxon>
        <taxon>Gammaproteobacteria</taxon>
        <taxon>Pseudomonadales</taxon>
        <taxon>Pseudomonadaceae</taxon>
        <taxon>Pseudomonas</taxon>
    </lineage>
</organism>
<comment type="caution">
    <text evidence="7">The sequence shown here is derived from an EMBL/GenBank/DDBJ whole genome shotgun (WGS) entry which is preliminary data.</text>
</comment>
<evidence type="ECO:0000256" key="5">
    <source>
        <dbReference type="ARBA" id="ARBA00023288"/>
    </source>
</evidence>
<dbReference type="PANTHER" id="PTHR37011:SF1">
    <property type="entry name" value="POT FAMILY PEPTIDE TRANSPORT PROTEIN"/>
    <property type="match status" value="1"/>
</dbReference>
<feature type="domain" description="Lipoprotein YgdI/YgdR-like SH3-like" evidence="6">
    <location>
        <begin position="20"/>
        <end position="67"/>
    </location>
</feature>
<evidence type="ECO:0000313" key="8">
    <source>
        <dbReference type="Proteomes" id="UP000669060"/>
    </source>
</evidence>
<protein>
    <submittedName>
        <fullName evidence="7">YgdI/YgdR family lipoprotein</fullName>
    </submittedName>
</protein>
<keyword evidence="1" id="KW-1003">Cell membrane</keyword>
<evidence type="ECO:0000256" key="1">
    <source>
        <dbReference type="ARBA" id="ARBA00022475"/>
    </source>
</evidence>
<keyword evidence="2" id="KW-0732">Signal</keyword>
<gene>
    <name evidence="7" type="ORF">JFY56_10080</name>
</gene>
<reference evidence="7 8" key="1">
    <citation type="submission" date="2020-12" db="EMBL/GenBank/DDBJ databases">
        <title>Pseudomonas schmalbachii sp. nov. isolated from millipede gut.</title>
        <authorList>
            <person name="Shelomi M."/>
        </authorList>
    </citation>
    <scope>NUCLEOTIDE SEQUENCE [LARGE SCALE GENOMIC DNA]</scope>
    <source>
        <strain evidence="7 8">Milli4</strain>
    </source>
</reference>
<dbReference type="Proteomes" id="UP000669060">
    <property type="component" value="Unassembled WGS sequence"/>
</dbReference>
<dbReference type="RefSeq" id="WP_208313517.1">
    <property type="nucleotide sequence ID" value="NZ_JAELYA010000003.1"/>
</dbReference>
<keyword evidence="5 7" id="KW-0449">Lipoprotein</keyword>
<keyword evidence="8" id="KW-1185">Reference proteome</keyword>
<dbReference type="Pfam" id="PF06004">
    <property type="entry name" value="DUF903"/>
    <property type="match status" value="1"/>
</dbReference>
<dbReference type="InterPro" id="IPR047807">
    <property type="entry name" value="YgdI/YgdR-like_SH3-like"/>
</dbReference>
<evidence type="ECO:0000259" key="6">
    <source>
        <dbReference type="Pfam" id="PF06004"/>
    </source>
</evidence>
<evidence type="ECO:0000313" key="7">
    <source>
        <dbReference type="EMBL" id="MBO3275571.1"/>
    </source>
</evidence>
<dbReference type="NCBIfam" id="NF033216">
    <property type="entry name" value="lipo_YgdI_YgdR"/>
    <property type="match status" value="1"/>
</dbReference>
<evidence type="ECO:0000256" key="3">
    <source>
        <dbReference type="ARBA" id="ARBA00023136"/>
    </source>
</evidence>
<keyword evidence="3" id="KW-0472">Membrane</keyword>
<dbReference type="InterPro" id="IPR010920">
    <property type="entry name" value="LSM_dom_sf"/>
</dbReference>
<sequence>MHWIWVAAGLLCLAGCSNEYLISTADGQLIATDNKPRLDKDSGMVHFKDHEGREQIIPQGQIKQIIER</sequence>
<evidence type="ECO:0000256" key="4">
    <source>
        <dbReference type="ARBA" id="ARBA00023139"/>
    </source>
</evidence>
<proteinExistence type="predicted"/>
<accession>A0ABS3TPH8</accession>
<dbReference type="InterPro" id="IPR010305">
    <property type="entry name" value="YgdI/YgdR-like"/>
</dbReference>